<proteinExistence type="predicted"/>
<dbReference type="InterPro" id="IPR006202">
    <property type="entry name" value="Neur_chan_lig-bd"/>
</dbReference>
<dbReference type="Pfam" id="PF02931">
    <property type="entry name" value="Neur_chan_LBD"/>
    <property type="match status" value="1"/>
</dbReference>
<feature type="signal peptide" evidence="6">
    <location>
        <begin position="1"/>
        <end position="27"/>
    </location>
</feature>
<accession>A0A6V7VPE8</accession>
<comment type="subcellular location">
    <subcellularLocation>
        <location evidence="1">Membrane</location>
        <topology evidence="1">Multi-pass membrane protein</topology>
    </subcellularLocation>
</comment>
<dbReference type="GO" id="GO:0016020">
    <property type="term" value="C:membrane"/>
    <property type="evidence" value="ECO:0007669"/>
    <property type="project" value="UniProtKB-SubCell"/>
</dbReference>
<dbReference type="PANTHER" id="PTHR18945">
    <property type="entry name" value="NEUROTRANSMITTER GATED ION CHANNEL"/>
    <property type="match status" value="1"/>
</dbReference>
<evidence type="ECO:0000256" key="3">
    <source>
        <dbReference type="ARBA" id="ARBA00022989"/>
    </source>
</evidence>
<dbReference type="Gene3D" id="2.70.170.10">
    <property type="entry name" value="Neurotransmitter-gated ion-channel ligand-binding domain"/>
    <property type="match status" value="1"/>
</dbReference>
<keyword evidence="2 5" id="KW-0812">Transmembrane</keyword>
<evidence type="ECO:0000313" key="8">
    <source>
        <dbReference type="EMBL" id="CAD2176783.1"/>
    </source>
</evidence>
<dbReference type="InterPro" id="IPR036719">
    <property type="entry name" value="Neuro-gated_channel_TM_sf"/>
</dbReference>
<dbReference type="GO" id="GO:0005230">
    <property type="term" value="F:extracellular ligand-gated monoatomic ion channel activity"/>
    <property type="evidence" value="ECO:0007669"/>
    <property type="project" value="InterPro"/>
</dbReference>
<reference evidence="8 9" key="1">
    <citation type="submission" date="2020-08" db="EMBL/GenBank/DDBJ databases">
        <authorList>
            <person name="Koutsovoulos G."/>
            <person name="Danchin GJ E."/>
        </authorList>
    </citation>
    <scope>NUCLEOTIDE SEQUENCE [LARGE SCALE GENOMIC DNA]</scope>
</reference>
<sequence>MFSQLKTTNLIFSIFCISSFLCLSNQAKDPPAKQLRSRQIRTQNLILSRLFADYDPNTRPPVRALADHAAIVVTVSIVLKNIVWHKHSAEVDLTLKQEWEDSRLAFHVDHREGIHEVLLPKNATVWKPDTFFVGAQEQAPSIGNKGVIRSRTIIEYSGYIRNEDTRILRINFQSDGAFPIRDVRSIRFALSSAIYSIDDVAYLWANSPPLIQPIQIADRLYAGGGAHYAFEEAEAGECHSIGNFTQSTFSCIELLVHFRGSSTIGWSSVLIPCILLVFTSWFHFWVHPSWSVPRTLSSSVPFLLFLCFLIFLPIESCAWRIWLFICTLFTFLSLIEYFFVIRCYSTINQHSAAALTAQQRHHQFNRPTSEDDGKEGTTTTLIVTQDEPLLSSTHAEVLNRYSATNHLDLVSRIAFPIGFLLALVVFILFIFFK</sequence>
<dbReference type="OrthoDB" id="5779643at2759"/>
<evidence type="ECO:0000256" key="1">
    <source>
        <dbReference type="ARBA" id="ARBA00004141"/>
    </source>
</evidence>
<dbReference type="AlphaFoldDB" id="A0A6V7VPE8"/>
<organism evidence="8 9">
    <name type="scientific">Meloidogyne enterolobii</name>
    <name type="common">Root-knot nematode worm</name>
    <name type="synonym">Meloidogyne mayaguensis</name>
    <dbReference type="NCBI Taxonomy" id="390850"/>
    <lineage>
        <taxon>Eukaryota</taxon>
        <taxon>Metazoa</taxon>
        <taxon>Ecdysozoa</taxon>
        <taxon>Nematoda</taxon>
        <taxon>Chromadorea</taxon>
        <taxon>Rhabditida</taxon>
        <taxon>Tylenchina</taxon>
        <taxon>Tylenchomorpha</taxon>
        <taxon>Tylenchoidea</taxon>
        <taxon>Meloidogynidae</taxon>
        <taxon>Meloidogyninae</taxon>
        <taxon>Meloidogyne</taxon>
    </lineage>
</organism>
<dbReference type="Proteomes" id="UP000580250">
    <property type="component" value="Unassembled WGS sequence"/>
</dbReference>
<keyword evidence="6" id="KW-0732">Signal</keyword>
<feature type="transmembrane region" description="Helical" evidence="5">
    <location>
        <begin position="320"/>
        <end position="340"/>
    </location>
</feature>
<dbReference type="Gene3D" id="1.20.58.390">
    <property type="entry name" value="Neurotransmitter-gated ion-channel transmembrane domain"/>
    <property type="match status" value="1"/>
</dbReference>
<dbReference type="InterPro" id="IPR038050">
    <property type="entry name" value="Neuro_actylchol_rec"/>
</dbReference>
<feature type="transmembrane region" description="Helical" evidence="5">
    <location>
        <begin position="296"/>
        <end position="314"/>
    </location>
</feature>
<dbReference type="InterPro" id="IPR036734">
    <property type="entry name" value="Neur_chan_lig-bd_sf"/>
</dbReference>
<feature type="transmembrane region" description="Helical" evidence="5">
    <location>
        <begin position="409"/>
        <end position="432"/>
    </location>
</feature>
<evidence type="ECO:0000256" key="4">
    <source>
        <dbReference type="ARBA" id="ARBA00023136"/>
    </source>
</evidence>
<evidence type="ECO:0000256" key="5">
    <source>
        <dbReference type="SAM" id="Phobius"/>
    </source>
</evidence>
<keyword evidence="4 5" id="KW-0472">Membrane</keyword>
<dbReference type="EMBL" id="CAJEWN010000284">
    <property type="protein sequence ID" value="CAD2176783.1"/>
    <property type="molecule type" value="Genomic_DNA"/>
</dbReference>
<keyword evidence="3 5" id="KW-1133">Transmembrane helix</keyword>
<feature type="domain" description="Neurotransmitter-gated ion-channel ligand-binding" evidence="7">
    <location>
        <begin position="46"/>
        <end position="216"/>
    </location>
</feature>
<protein>
    <recommendedName>
        <fullName evidence="7">Neurotransmitter-gated ion-channel ligand-binding domain-containing protein</fullName>
    </recommendedName>
</protein>
<evidence type="ECO:0000259" key="7">
    <source>
        <dbReference type="Pfam" id="PF02931"/>
    </source>
</evidence>
<evidence type="ECO:0000256" key="2">
    <source>
        <dbReference type="ARBA" id="ARBA00022692"/>
    </source>
</evidence>
<name>A0A6V7VPE8_MELEN</name>
<evidence type="ECO:0000256" key="6">
    <source>
        <dbReference type="SAM" id="SignalP"/>
    </source>
</evidence>
<evidence type="ECO:0000313" key="9">
    <source>
        <dbReference type="Proteomes" id="UP000580250"/>
    </source>
</evidence>
<feature type="transmembrane region" description="Helical" evidence="5">
    <location>
        <begin position="264"/>
        <end position="284"/>
    </location>
</feature>
<dbReference type="GO" id="GO:0004888">
    <property type="term" value="F:transmembrane signaling receptor activity"/>
    <property type="evidence" value="ECO:0007669"/>
    <property type="project" value="InterPro"/>
</dbReference>
<feature type="chain" id="PRO_5027795482" description="Neurotransmitter-gated ion-channel ligand-binding domain-containing protein" evidence="6">
    <location>
        <begin position="28"/>
        <end position="433"/>
    </location>
</feature>
<dbReference type="SUPFAM" id="SSF90112">
    <property type="entry name" value="Neurotransmitter-gated ion-channel transmembrane pore"/>
    <property type="match status" value="1"/>
</dbReference>
<dbReference type="SUPFAM" id="SSF63712">
    <property type="entry name" value="Nicotinic receptor ligand binding domain-like"/>
    <property type="match status" value="1"/>
</dbReference>
<comment type="caution">
    <text evidence="8">The sequence shown here is derived from an EMBL/GenBank/DDBJ whole genome shotgun (WGS) entry which is preliminary data.</text>
</comment>
<gene>
    <name evidence="8" type="ORF">MENT_LOCUS28618</name>
</gene>
<dbReference type="InterPro" id="IPR006201">
    <property type="entry name" value="Neur_channel"/>
</dbReference>